<keyword evidence="3" id="KW-1185">Reference proteome</keyword>
<dbReference type="VEuPathDB" id="FungiDB:Z518_00752"/>
<feature type="domain" description="Methyltransferase" evidence="1">
    <location>
        <begin position="147"/>
        <end position="370"/>
    </location>
</feature>
<accession>A0A0D2J1U9</accession>
<name>A0A0D2J1U9_9EURO</name>
<dbReference type="PANTHER" id="PTHR12496">
    <property type="entry name" value="CGI-41 METHYLTRANSFERASE"/>
    <property type="match status" value="1"/>
</dbReference>
<evidence type="ECO:0000313" key="2">
    <source>
        <dbReference type="EMBL" id="KIX09671.1"/>
    </source>
</evidence>
<dbReference type="EMBL" id="KN847475">
    <property type="protein sequence ID" value="KIX09671.1"/>
    <property type="molecule type" value="Genomic_DNA"/>
</dbReference>
<dbReference type="HOGENOM" id="CLU_016581_1_0_1"/>
<dbReference type="GeneID" id="25288823"/>
<proteinExistence type="predicted"/>
<protein>
    <recommendedName>
        <fullName evidence="1">Methyltransferase domain-containing protein</fullName>
    </recommendedName>
</protein>
<gene>
    <name evidence="2" type="ORF">Z518_00752</name>
</gene>
<dbReference type="OrthoDB" id="10258156at2759"/>
<dbReference type="AlphaFoldDB" id="A0A0D2J1U9"/>
<dbReference type="PANTHER" id="PTHR12496:SF0">
    <property type="entry name" value="METHYLTRANSFERASE DOMAIN-CONTAINING PROTEIN"/>
    <property type="match status" value="1"/>
</dbReference>
<sequence>MTAGNLGRQMRPGLPLDPEWKSEDEYVQSLLTFATSSDLFRNLCGGVHILDFLTREPDLYTTVLPKEWRDWFEIVSVDDVLDLLLRQDLARCYNGHPEGHNSGPFPPESLVEYVKSTRKHCLQRQFKPVSDRTTDVSKHISMGMKVKKIHEVTNFAAYVGKLSDHVSERLQEPISIVDFGSGQNYLGRTLASPPYNKHVIAIEKRHHNIAGARHMDVHAKLSKKEKIMRNKKEWKRQLSLRSAMTTPPPLAEVELVPVPDAIIADHDVLDENFDSTKGSMTYIEHDLQDGYLENLLYPPDQEEEDARRGHMSDLDKYECRQPITEKRPKSMVVSLHSCGNLSHHGIRSLILNPSVCAVAMIGCCYNLLTERLGPVTYKLPQLRPNHPRLESTGSAYDPHGFPMSKTLEDFEHEAGKGVRLNITARMMAVQAPYNWGPDDSEAFFRRHFYRTLLQRILLDFGVVKQCPDPGGLAGGSITGKDTKGTPLIVGSLRKACFTNFRAYVHGALAKLREDPVDGPMIAELTRSLDDDTIAEYESRWAYAKKNLSVIWSLMAFSAGVVESIIVTDRWLFLREQACVQECWVDIVFDYKHSPRNFVVVGIKKQE</sequence>
<reference evidence="2 3" key="1">
    <citation type="submission" date="2015-01" db="EMBL/GenBank/DDBJ databases">
        <title>The Genome Sequence of Rhinocladiella mackenzie CBS 650.93.</title>
        <authorList>
            <consortium name="The Broad Institute Genomics Platform"/>
            <person name="Cuomo C."/>
            <person name="de Hoog S."/>
            <person name="Gorbushina A."/>
            <person name="Stielow B."/>
            <person name="Teixiera M."/>
            <person name="Abouelleil A."/>
            <person name="Chapman S.B."/>
            <person name="Priest M."/>
            <person name="Young S.K."/>
            <person name="Wortman J."/>
            <person name="Nusbaum C."/>
            <person name="Birren B."/>
        </authorList>
    </citation>
    <scope>NUCLEOTIDE SEQUENCE [LARGE SCALE GENOMIC DNA]</scope>
    <source>
        <strain evidence="2 3">CBS 650.93</strain>
    </source>
</reference>
<dbReference type="Pfam" id="PF13679">
    <property type="entry name" value="Methyltransf_32"/>
    <property type="match status" value="1"/>
</dbReference>
<organism evidence="2 3">
    <name type="scientific">Rhinocladiella mackenziei CBS 650.93</name>
    <dbReference type="NCBI Taxonomy" id="1442369"/>
    <lineage>
        <taxon>Eukaryota</taxon>
        <taxon>Fungi</taxon>
        <taxon>Dikarya</taxon>
        <taxon>Ascomycota</taxon>
        <taxon>Pezizomycotina</taxon>
        <taxon>Eurotiomycetes</taxon>
        <taxon>Chaetothyriomycetidae</taxon>
        <taxon>Chaetothyriales</taxon>
        <taxon>Herpotrichiellaceae</taxon>
        <taxon>Rhinocladiella</taxon>
    </lineage>
</organism>
<dbReference type="InterPro" id="IPR025714">
    <property type="entry name" value="Methyltranfer_dom"/>
</dbReference>
<dbReference type="STRING" id="1442369.A0A0D2J1U9"/>
<dbReference type="InterPro" id="IPR052220">
    <property type="entry name" value="METTL25"/>
</dbReference>
<evidence type="ECO:0000313" key="3">
    <source>
        <dbReference type="Proteomes" id="UP000053617"/>
    </source>
</evidence>
<evidence type="ECO:0000259" key="1">
    <source>
        <dbReference type="Pfam" id="PF13679"/>
    </source>
</evidence>
<dbReference type="RefSeq" id="XP_013276807.1">
    <property type="nucleotide sequence ID" value="XM_013421353.1"/>
</dbReference>
<dbReference type="Proteomes" id="UP000053617">
    <property type="component" value="Unassembled WGS sequence"/>
</dbReference>